<name>A0A6J8A5L1_MYTCO</name>
<reference evidence="1 2" key="1">
    <citation type="submission" date="2020-06" db="EMBL/GenBank/DDBJ databases">
        <authorList>
            <person name="Li R."/>
            <person name="Bekaert M."/>
        </authorList>
    </citation>
    <scope>NUCLEOTIDE SEQUENCE [LARGE SCALE GENOMIC DNA]</scope>
    <source>
        <strain evidence="2">wild</strain>
    </source>
</reference>
<dbReference type="Proteomes" id="UP000507470">
    <property type="component" value="Unassembled WGS sequence"/>
</dbReference>
<gene>
    <name evidence="1" type="ORF">MCOR_3570</name>
</gene>
<dbReference type="EMBL" id="CACVKT020000596">
    <property type="protein sequence ID" value="CAC5361419.1"/>
    <property type="molecule type" value="Genomic_DNA"/>
</dbReference>
<proteinExistence type="predicted"/>
<sequence>MQINHVALNFATVNAKELLKNSCQILLASLLCIIPCDAAVGSIACNSSDFVNCTEYGNSECVSDTCQCKDDYYDNESTCQQISDDGHKSCRVLTNSEEQLDGDQYTNIKIIELLLVVIFTSISSTKGSLTARTSCTVSSCFEYIRSPCVCCCGLYDNLLQVNPSMFISELSKQCASVSHIMSHDRSSGSF</sequence>
<evidence type="ECO:0000313" key="2">
    <source>
        <dbReference type="Proteomes" id="UP000507470"/>
    </source>
</evidence>
<accession>A0A6J8A5L1</accession>
<keyword evidence="2" id="KW-1185">Reference proteome</keyword>
<dbReference type="AlphaFoldDB" id="A0A6J8A5L1"/>
<protein>
    <submittedName>
        <fullName evidence="1">Uncharacterized protein</fullName>
    </submittedName>
</protein>
<organism evidence="1 2">
    <name type="scientific">Mytilus coruscus</name>
    <name type="common">Sea mussel</name>
    <dbReference type="NCBI Taxonomy" id="42192"/>
    <lineage>
        <taxon>Eukaryota</taxon>
        <taxon>Metazoa</taxon>
        <taxon>Spiralia</taxon>
        <taxon>Lophotrochozoa</taxon>
        <taxon>Mollusca</taxon>
        <taxon>Bivalvia</taxon>
        <taxon>Autobranchia</taxon>
        <taxon>Pteriomorphia</taxon>
        <taxon>Mytilida</taxon>
        <taxon>Mytiloidea</taxon>
        <taxon>Mytilidae</taxon>
        <taxon>Mytilinae</taxon>
        <taxon>Mytilus</taxon>
    </lineage>
</organism>
<evidence type="ECO:0000313" key="1">
    <source>
        <dbReference type="EMBL" id="CAC5361419.1"/>
    </source>
</evidence>